<dbReference type="Proteomes" id="UP001500630">
    <property type="component" value="Unassembled WGS sequence"/>
</dbReference>
<evidence type="ECO:0000256" key="1">
    <source>
        <dbReference type="SAM" id="MobiDB-lite"/>
    </source>
</evidence>
<evidence type="ECO:0008006" key="4">
    <source>
        <dbReference type="Google" id="ProtNLM"/>
    </source>
</evidence>
<accession>A0ABP6ZSP1</accession>
<protein>
    <recommendedName>
        <fullName evidence="4">Transposase IS701-like DDE domain-containing protein</fullName>
    </recommendedName>
</protein>
<proteinExistence type="predicted"/>
<organism evidence="2 3">
    <name type="scientific">Nonomuraea rosea</name>
    <dbReference type="NCBI Taxonomy" id="638574"/>
    <lineage>
        <taxon>Bacteria</taxon>
        <taxon>Bacillati</taxon>
        <taxon>Actinomycetota</taxon>
        <taxon>Actinomycetes</taxon>
        <taxon>Streptosporangiales</taxon>
        <taxon>Streptosporangiaceae</taxon>
        <taxon>Nonomuraea</taxon>
    </lineage>
</organism>
<sequence>MIAGIIVQLPFLSRPLCLPILARLWRPGRTGKIAFAREMVEAIAARHPTRTVHAVGDAAYAGEHLRGLDPSITWTSRLKVTSVLHALPLPRTGRSGRPRTKGARLGTPASTWSGR</sequence>
<evidence type="ECO:0000313" key="3">
    <source>
        <dbReference type="Proteomes" id="UP001500630"/>
    </source>
</evidence>
<comment type="caution">
    <text evidence="2">The sequence shown here is derived from an EMBL/GenBank/DDBJ whole genome shotgun (WGS) entry which is preliminary data.</text>
</comment>
<name>A0ABP6ZSP1_9ACTN</name>
<evidence type="ECO:0000313" key="2">
    <source>
        <dbReference type="EMBL" id="GAA3615564.1"/>
    </source>
</evidence>
<reference evidence="3" key="1">
    <citation type="journal article" date="2019" name="Int. J. Syst. Evol. Microbiol.">
        <title>The Global Catalogue of Microorganisms (GCM) 10K type strain sequencing project: providing services to taxonomists for standard genome sequencing and annotation.</title>
        <authorList>
            <consortium name="The Broad Institute Genomics Platform"/>
            <consortium name="The Broad Institute Genome Sequencing Center for Infectious Disease"/>
            <person name="Wu L."/>
            <person name="Ma J."/>
        </authorList>
    </citation>
    <scope>NUCLEOTIDE SEQUENCE [LARGE SCALE GENOMIC DNA]</scope>
    <source>
        <strain evidence="3">JCM 17326</strain>
    </source>
</reference>
<feature type="region of interest" description="Disordered" evidence="1">
    <location>
        <begin position="89"/>
        <end position="115"/>
    </location>
</feature>
<dbReference type="EMBL" id="BAABDQ010000053">
    <property type="protein sequence ID" value="GAA3615564.1"/>
    <property type="molecule type" value="Genomic_DNA"/>
</dbReference>
<gene>
    <name evidence="2" type="ORF">GCM10022419_121060</name>
</gene>
<keyword evidence="3" id="KW-1185">Reference proteome</keyword>
<dbReference type="RefSeq" id="WP_345577064.1">
    <property type="nucleotide sequence ID" value="NZ_BAABDQ010000053.1"/>
</dbReference>